<evidence type="ECO:0000313" key="2">
    <source>
        <dbReference type="Proteomes" id="UP000284656"/>
    </source>
</evidence>
<organism evidence="1 2">
    <name type="scientific">Pseudomonas poae</name>
    <dbReference type="NCBI Taxonomy" id="200451"/>
    <lineage>
        <taxon>Bacteria</taxon>
        <taxon>Pseudomonadati</taxon>
        <taxon>Pseudomonadota</taxon>
        <taxon>Gammaproteobacteria</taxon>
        <taxon>Pseudomonadales</taxon>
        <taxon>Pseudomonadaceae</taxon>
        <taxon>Pseudomonas</taxon>
    </lineage>
</organism>
<accession>A0A423F5C0</accession>
<name>A0A423F5C0_9PSED</name>
<protein>
    <submittedName>
        <fullName evidence="1">Uncharacterized protein</fullName>
    </submittedName>
</protein>
<dbReference type="EMBL" id="MOAY01000040">
    <property type="protein sequence ID" value="ROM49855.1"/>
    <property type="molecule type" value="Genomic_DNA"/>
</dbReference>
<sequence>MGVDVPNLELVCDHATPDKYSAVRLHMDLSFPHHELPQVNNWLEHHAWNDLELFLTERYPQHREAISLWLECSQARAEANDPVTTLRAVNT</sequence>
<dbReference type="RefSeq" id="WP_123716178.1">
    <property type="nucleotide sequence ID" value="NZ_MOAY01000040.1"/>
</dbReference>
<evidence type="ECO:0000313" key="1">
    <source>
        <dbReference type="EMBL" id="ROM49855.1"/>
    </source>
</evidence>
<proteinExistence type="predicted"/>
<gene>
    <name evidence="1" type="ORF">BK648_11720</name>
</gene>
<comment type="caution">
    <text evidence="1">The sequence shown here is derived from an EMBL/GenBank/DDBJ whole genome shotgun (WGS) entry which is preliminary data.</text>
</comment>
<dbReference type="Proteomes" id="UP000284656">
    <property type="component" value="Unassembled WGS sequence"/>
</dbReference>
<reference evidence="1 2" key="1">
    <citation type="submission" date="2016-10" db="EMBL/GenBank/DDBJ databases">
        <title>Comparative genome analysis of multiple Pseudomonas spp. focuses on biocontrol and plant growth promoting traits.</title>
        <authorList>
            <person name="Tao X.-Y."/>
            <person name="Taylor C.G."/>
        </authorList>
    </citation>
    <scope>NUCLEOTIDE SEQUENCE [LARGE SCALE GENOMIC DNA]</scope>
    <source>
        <strain evidence="1 2">29G9</strain>
    </source>
</reference>
<dbReference type="AlphaFoldDB" id="A0A423F5C0"/>